<dbReference type="InParanoid" id="A0A0D0A3K7"/>
<name>A0A0D0A3K7_9AGAM</name>
<evidence type="ECO:0000313" key="4">
    <source>
        <dbReference type="EMBL" id="KIK44585.1"/>
    </source>
</evidence>
<gene>
    <name evidence="4" type="ORF">CY34DRAFT_784892</name>
</gene>
<feature type="repeat" description="WD" evidence="3">
    <location>
        <begin position="46"/>
        <end position="77"/>
    </location>
</feature>
<dbReference type="SUPFAM" id="SSF50978">
    <property type="entry name" value="WD40 repeat-like"/>
    <property type="match status" value="1"/>
</dbReference>
<sequence length="124" mass="13289">FKGHLGGTFTLTWALQGAYLLSGGGRRDATIRVWDASMCTEICEALRGHTDQINAISVNESSAIITSASCDSSVRLWPFPIPSNVLKVSGGGYCVAFSVNGKYIFSGGDDRKTSQWLLPSTLVQ</sequence>
<feature type="non-terminal residue" evidence="4">
    <location>
        <position position="1"/>
    </location>
</feature>
<keyword evidence="1 3" id="KW-0853">WD repeat</keyword>
<dbReference type="InterPro" id="IPR015943">
    <property type="entry name" value="WD40/YVTN_repeat-like_dom_sf"/>
</dbReference>
<dbReference type="STRING" id="930992.A0A0D0A3K7"/>
<organism evidence="4 5">
    <name type="scientific">Suillus luteus UH-Slu-Lm8-n1</name>
    <dbReference type="NCBI Taxonomy" id="930992"/>
    <lineage>
        <taxon>Eukaryota</taxon>
        <taxon>Fungi</taxon>
        <taxon>Dikarya</taxon>
        <taxon>Basidiomycota</taxon>
        <taxon>Agaricomycotina</taxon>
        <taxon>Agaricomycetes</taxon>
        <taxon>Agaricomycetidae</taxon>
        <taxon>Boletales</taxon>
        <taxon>Suillineae</taxon>
        <taxon>Suillaceae</taxon>
        <taxon>Suillus</taxon>
    </lineage>
</organism>
<reference evidence="5" key="2">
    <citation type="submission" date="2015-01" db="EMBL/GenBank/DDBJ databases">
        <title>Evolutionary Origins and Diversification of the Mycorrhizal Mutualists.</title>
        <authorList>
            <consortium name="DOE Joint Genome Institute"/>
            <consortium name="Mycorrhizal Genomics Consortium"/>
            <person name="Kohler A."/>
            <person name="Kuo A."/>
            <person name="Nagy L.G."/>
            <person name="Floudas D."/>
            <person name="Copeland A."/>
            <person name="Barry K.W."/>
            <person name="Cichocki N."/>
            <person name="Veneault-Fourrey C."/>
            <person name="LaButti K."/>
            <person name="Lindquist E.A."/>
            <person name="Lipzen A."/>
            <person name="Lundell T."/>
            <person name="Morin E."/>
            <person name="Murat C."/>
            <person name="Riley R."/>
            <person name="Ohm R."/>
            <person name="Sun H."/>
            <person name="Tunlid A."/>
            <person name="Henrissat B."/>
            <person name="Grigoriev I.V."/>
            <person name="Hibbett D.S."/>
            <person name="Martin F."/>
        </authorList>
    </citation>
    <scope>NUCLEOTIDE SEQUENCE [LARGE SCALE GENOMIC DNA]</scope>
    <source>
        <strain evidence="5">UH-Slu-Lm8-n1</strain>
    </source>
</reference>
<dbReference type="SMART" id="SM00320">
    <property type="entry name" value="WD40"/>
    <property type="match status" value="3"/>
</dbReference>
<dbReference type="Pfam" id="PF00400">
    <property type="entry name" value="WD40"/>
    <property type="match status" value="3"/>
</dbReference>
<dbReference type="PROSITE" id="PS50294">
    <property type="entry name" value="WD_REPEATS_REGION"/>
    <property type="match status" value="1"/>
</dbReference>
<keyword evidence="2" id="KW-0677">Repeat</keyword>
<dbReference type="PANTHER" id="PTHR19848">
    <property type="entry name" value="WD40 REPEAT PROTEIN"/>
    <property type="match status" value="1"/>
</dbReference>
<dbReference type="OrthoDB" id="2689530at2759"/>
<dbReference type="AlphaFoldDB" id="A0A0D0A3K7"/>
<evidence type="ECO:0000313" key="5">
    <source>
        <dbReference type="Proteomes" id="UP000054485"/>
    </source>
</evidence>
<proteinExistence type="predicted"/>
<evidence type="ECO:0000256" key="1">
    <source>
        <dbReference type="ARBA" id="ARBA00022574"/>
    </source>
</evidence>
<dbReference type="EMBL" id="KN835188">
    <property type="protein sequence ID" value="KIK44585.1"/>
    <property type="molecule type" value="Genomic_DNA"/>
</dbReference>
<protein>
    <submittedName>
        <fullName evidence="4">Uncharacterized protein</fullName>
    </submittedName>
</protein>
<dbReference type="Gene3D" id="2.130.10.10">
    <property type="entry name" value="YVTN repeat-like/Quinoprotein amine dehydrogenase"/>
    <property type="match status" value="1"/>
</dbReference>
<reference evidence="4 5" key="1">
    <citation type="submission" date="2014-04" db="EMBL/GenBank/DDBJ databases">
        <authorList>
            <consortium name="DOE Joint Genome Institute"/>
            <person name="Kuo A."/>
            <person name="Ruytinx J."/>
            <person name="Rineau F."/>
            <person name="Colpaert J."/>
            <person name="Kohler A."/>
            <person name="Nagy L.G."/>
            <person name="Floudas D."/>
            <person name="Copeland A."/>
            <person name="Barry K.W."/>
            <person name="Cichocki N."/>
            <person name="Veneault-Fourrey C."/>
            <person name="LaButti K."/>
            <person name="Lindquist E.A."/>
            <person name="Lipzen A."/>
            <person name="Lundell T."/>
            <person name="Morin E."/>
            <person name="Murat C."/>
            <person name="Sun H."/>
            <person name="Tunlid A."/>
            <person name="Henrissat B."/>
            <person name="Grigoriev I.V."/>
            <person name="Hibbett D.S."/>
            <person name="Martin F."/>
            <person name="Nordberg H.P."/>
            <person name="Cantor M.N."/>
            <person name="Hua S.X."/>
        </authorList>
    </citation>
    <scope>NUCLEOTIDE SEQUENCE [LARGE SCALE GENOMIC DNA]</scope>
    <source>
        <strain evidence="4 5">UH-Slu-Lm8-n1</strain>
    </source>
</reference>
<dbReference type="HOGENOM" id="CLU_2009493_0_0_1"/>
<dbReference type="InterPro" id="IPR036322">
    <property type="entry name" value="WD40_repeat_dom_sf"/>
</dbReference>
<keyword evidence="5" id="KW-1185">Reference proteome</keyword>
<dbReference type="PANTHER" id="PTHR19848:SF8">
    <property type="entry name" value="F-BOX AND WD REPEAT DOMAIN CONTAINING 7"/>
    <property type="match status" value="1"/>
</dbReference>
<dbReference type="Proteomes" id="UP000054485">
    <property type="component" value="Unassembled WGS sequence"/>
</dbReference>
<accession>A0A0D0A3K7</accession>
<dbReference type="InterPro" id="IPR001680">
    <property type="entry name" value="WD40_rpt"/>
</dbReference>
<evidence type="ECO:0000256" key="3">
    <source>
        <dbReference type="PROSITE-ProRule" id="PRU00221"/>
    </source>
</evidence>
<dbReference type="PROSITE" id="PS50082">
    <property type="entry name" value="WD_REPEATS_2"/>
    <property type="match status" value="1"/>
</dbReference>
<evidence type="ECO:0000256" key="2">
    <source>
        <dbReference type="ARBA" id="ARBA00022737"/>
    </source>
</evidence>